<keyword evidence="1" id="KW-0812">Transmembrane</keyword>
<evidence type="ECO:0000313" key="2">
    <source>
        <dbReference type="EMBL" id="SHF65943.1"/>
    </source>
</evidence>
<proteinExistence type="predicted"/>
<dbReference type="Proteomes" id="UP000184196">
    <property type="component" value="Unassembled WGS sequence"/>
</dbReference>
<keyword evidence="1" id="KW-0472">Membrane</keyword>
<organism evidence="2 3">
    <name type="scientific">Desulfofundulus australicus DSM 11792</name>
    <dbReference type="NCBI Taxonomy" id="1121425"/>
    <lineage>
        <taxon>Bacteria</taxon>
        <taxon>Bacillati</taxon>
        <taxon>Bacillota</taxon>
        <taxon>Clostridia</taxon>
        <taxon>Eubacteriales</taxon>
        <taxon>Peptococcaceae</taxon>
        <taxon>Desulfofundulus</taxon>
    </lineage>
</organism>
<reference evidence="3" key="1">
    <citation type="submission" date="2016-11" db="EMBL/GenBank/DDBJ databases">
        <authorList>
            <person name="Varghese N."/>
            <person name="Submissions S."/>
        </authorList>
    </citation>
    <scope>NUCLEOTIDE SEQUENCE [LARGE SCALE GENOMIC DNA]</scope>
    <source>
        <strain evidence="3">DSM 11792</strain>
    </source>
</reference>
<feature type="transmembrane region" description="Helical" evidence="1">
    <location>
        <begin position="47"/>
        <end position="64"/>
    </location>
</feature>
<evidence type="ECO:0000313" key="3">
    <source>
        <dbReference type="Proteomes" id="UP000184196"/>
    </source>
</evidence>
<protein>
    <submittedName>
        <fullName evidence="2">Uncharacterized protein</fullName>
    </submittedName>
</protein>
<sequence length="146" mass="17143">MHKKAVERLVAERAWAYRATLMPLVVLSVIAALWTVFSLSHNYPRDVMLRAGGVLYLFWIIALWSRISAVRRLREALNLYVLAEQLGEIPLTETGLVDWHRAIEAFRQKVHQLPEKLYLSVQRFLHRCMFDSVRVLFLRPDWCVVL</sequence>
<keyword evidence="3" id="KW-1185">Reference proteome</keyword>
<feature type="transmembrane region" description="Helical" evidence="1">
    <location>
        <begin position="21"/>
        <end position="41"/>
    </location>
</feature>
<name>A0A1M5DFX2_9FIRM</name>
<evidence type="ECO:0000256" key="1">
    <source>
        <dbReference type="SAM" id="Phobius"/>
    </source>
</evidence>
<keyword evidence="1" id="KW-1133">Transmembrane helix</keyword>
<dbReference type="EMBL" id="FQUW01000049">
    <property type="protein sequence ID" value="SHF65943.1"/>
    <property type="molecule type" value="Genomic_DNA"/>
</dbReference>
<accession>A0A1M5DFX2</accession>
<dbReference type="AlphaFoldDB" id="A0A1M5DFX2"/>
<gene>
    <name evidence="2" type="ORF">SAMN02745218_02813</name>
</gene>